<name>A0A3E2WYW8_9FIRM</name>
<evidence type="ECO:0000256" key="2">
    <source>
        <dbReference type="SAM" id="Phobius"/>
    </source>
</evidence>
<evidence type="ECO:0000256" key="1">
    <source>
        <dbReference type="SAM" id="MobiDB-lite"/>
    </source>
</evidence>
<dbReference type="EMBL" id="QVIA01000005">
    <property type="protein sequence ID" value="RGC33669.1"/>
    <property type="molecule type" value="Genomic_DNA"/>
</dbReference>
<sequence>MRCPKCGKDVELQNKQVGVDENGKPIFNEYAICRDCKKQWNLDKQREKKAVNTNASDHTKNATVQSESGKDPVKKAAPQAADNKVSQKARPAKTQAADSKPAQAKKTAVPNANSAAPKKAGAPEGTAAAPAKKTASDGGPASQIKRPASSVGKTADPARKPASPDGKPGSPAKRPVSPDGKPAAPAKRPASSDGTTAAPVKKPVSPDGKPAVSAKKTASPDGKPVPSSKRSTAPDGKPAPGGKKPASADGRPAAPAKRSVSPDGRPTAPAKRPASPDGRPAGAAKRPASSDGNPAAPVKKQAQAGTRPPQKRPAAAGNAAPSGNSPQKYGNIPPEKIRTKKEQAVKQSYEDMLSTDPNRKPVKKRRPDSDLERQPAKRPAAASAARTAVPQPERPPVDKEEPKPKFRTLRIIFGIISIVAFGFFAYKGFMAGLNNISAGSNATTGTIYIVLALCMLVSGLLLLIMQKKRTIFAFVLPLIFYIGSAVFAFLKRGNDKWLLYGAIAGAVLAVIFLVLTIASRSGDEEDYEDEYDDPFEEDHDNY</sequence>
<dbReference type="RefSeq" id="WP_044926622.1">
    <property type="nucleotide sequence ID" value="NZ_QVIA01000005.1"/>
</dbReference>
<dbReference type="AlphaFoldDB" id="A0A3E2WYW8"/>
<feature type="transmembrane region" description="Helical" evidence="2">
    <location>
        <begin position="408"/>
        <end position="426"/>
    </location>
</feature>
<feature type="compositionally biased region" description="Low complexity" evidence="1">
    <location>
        <begin position="377"/>
        <end position="390"/>
    </location>
</feature>
<comment type="caution">
    <text evidence="3">The sequence shown here is derived from an EMBL/GenBank/DDBJ whole genome shotgun (WGS) entry which is preliminary data.</text>
</comment>
<feature type="compositionally biased region" description="Low complexity" evidence="1">
    <location>
        <begin position="233"/>
        <end position="250"/>
    </location>
</feature>
<feature type="transmembrane region" description="Helical" evidence="2">
    <location>
        <begin position="497"/>
        <end position="518"/>
    </location>
</feature>
<proteinExistence type="predicted"/>
<feature type="transmembrane region" description="Helical" evidence="2">
    <location>
        <begin position="446"/>
        <end position="464"/>
    </location>
</feature>
<accession>A0A3E2WYW8</accession>
<dbReference type="Proteomes" id="UP000261111">
    <property type="component" value="Unassembled WGS sequence"/>
</dbReference>
<keyword evidence="2" id="KW-0812">Transmembrane</keyword>
<dbReference type="GeneID" id="93333437"/>
<feature type="transmembrane region" description="Helical" evidence="2">
    <location>
        <begin position="471"/>
        <end position="491"/>
    </location>
</feature>
<keyword evidence="2" id="KW-1133">Transmembrane helix</keyword>
<dbReference type="InterPro" id="IPR036259">
    <property type="entry name" value="MFS_trans_sf"/>
</dbReference>
<feature type="compositionally biased region" description="Basic and acidic residues" evidence="1">
    <location>
        <begin position="335"/>
        <end position="344"/>
    </location>
</feature>
<organism evidence="3 4">
    <name type="scientific">Hungatella hathewayi</name>
    <dbReference type="NCBI Taxonomy" id="154046"/>
    <lineage>
        <taxon>Bacteria</taxon>
        <taxon>Bacillati</taxon>
        <taxon>Bacillota</taxon>
        <taxon>Clostridia</taxon>
        <taxon>Lachnospirales</taxon>
        <taxon>Lachnospiraceae</taxon>
        <taxon>Hungatella</taxon>
    </lineage>
</organism>
<evidence type="ECO:0000313" key="4">
    <source>
        <dbReference type="Proteomes" id="UP000261111"/>
    </source>
</evidence>
<feature type="compositionally biased region" description="Low complexity" evidence="1">
    <location>
        <begin position="115"/>
        <end position="133"/>
    </location>
</feature>
<feature type="compositionally biased region" description="Polar residues" evidence="1">
    <location>
        <begin position="51"/>
        <end position="67"/>
    </location>
</feature>
<feature type="region of interest" description="Disordered" evidence="1">
    <location>
        <begin position="44"/>
        <end position="401"/>
    </location>
</feature>
<gene>
    <name evidence="3" type="ORF">DWX41_05710</name>
</gene>
<feature type="compositionally biased region" description="Low complexity" evidence="1">
    <location>
        <begin position="178"/>
        <end position="193"/>
    </location>
</feature>
<keyword evidence="2" id="KW-0472">Membrane</keyword>
<protein>
    <submittedName>
        <fullName evidence="3">MFS transporter</fullName>
    </submittedName>
</protein>
<dbReference type="SUPFAM" id="SSF103473">
    <property type="entry name" value="MFS general substrate transporter"/>
    <property type="match status" value="1"/>
</dbReference>
<feature type="compositionally biased region" description="Low complexity" evidence="1">
    <location>
        <begin position="313"/>
        <end position="326"/>
    </location>
</feature>
<reference evidence="3 4" key="1">
    <citation type="submission" date="2018-08" db="EMBL/GenBank/DDBJ databases">
        <title>A genome reference for cultivated species of the human gut microbiota.</title>
        <authorList>
            <person name="Zou Y."/>
            <person name="Xue W."/>
            <person name="Luo G."/>
        </authorList>
    </citation>
    <scope>NUCLEOTIDE SEQUENCE [LARGE SCALE GENOMIC DNA]</scope>
    <source>
        <strain evidence="3 4">AF19-21</strain>
    </source>
</reference>
<evidence type="ECO:0000313" key="3">
    <source>
        <dbReference type="EMBL" id="RGC33669.1"/>
    </source>
</evidence>